<dbReference type="Pfam" id="PF11527">
    <property type="entry name" value="ARL2_Bind_BART"/>
    <property type="match status" value="1"/>
</dbReference>
<name>A0AAV1YZD3_9ARAC</name>
<evidence type="ECO:0000256" key="6">
    <source>
        <dbReference type="ARBA" id="ARBA00023054"/>
    </source>
</evidence>
<evidence type="ECO:0000256" key="8">
    <source>
        <dbReference type="ARBA" id="ARBA00023273"/>
    </source>
</evidence>
<evidence type="ECO:0000259" key="12">
    <source>
        <dbReference type="Pfam" id="PF11527"/>
    </source>
</evidence>
<proteinExistence type="inferred from homology"/>
<dbReference type="PANTHER" id="PTHR21532">
    <property type="entry name" value="PHOSPHODIESTERASE HL"/>
    <property type="match status" value="1"/>
</dbReference>
<dbReference type="Gene3D" id="1.20.1520.10">
    <property type="entry name" value="ADP-ribosylation factor-like 2-binding protein, domain"/>
    <property type="match status" value="1"/>
</dbReference>
<dbReference type="GO" id="GO:0097546">
    <property type="term" value="C:ciliary base"/>
    <property type="evidence" value="ECO:0007669"/>
    <property type="project" value="TreeGrafter"/>
</dbReference>
<evidence type="ECO:0000256" key="1">
    <source>
        <dbReference type="ARBA" id="ARBA00004138"/>
    </source>
</evidence>
<dbReference type="EMBL" id="CAXIEN010000014">
    <property type="protein sequence ID" value="CAL1264623.1"/>
    <property type="molecule type" value="Genomic_DNA"/>
</dbReference>
<keyword evidence="7" id="KW-0969">Cilium</keyword>
<evidence type="ECO:0000313" key="14">
    <source>
        <dbReference type="Proteomes" id="UP001497382"/>
    </source>
</evidence>
<keyword evidence="14" id="KW-1185">Reference proteome</keyword>
<dbReference type="InterPro" id="IPR038888">
    <property type="entry name" value="CFAP36"/>
</dbReference>
<evidence type="ECO:0000256" key="2">
    <source>
        <dbReference type="ARBA" id="ARBA00004496"/>
    </source>
</evidence>
<evidence type="ECO:0000256" key="11">
    <source>
        <dbReference type="SAM" id="MobiDB-lite"/>
    </source>
</evidence>
<sequence length="417" mass="48060">NRLAVARFLRNVTGTTNTEYCFAFYPIWSLQAFKQTAALQCVAVFYQVTMGTGHSLLTSRQCPSPKIGSNRTSCKFEMADEENFSWVFESLVGFLKGPVWEAAVLTFIESKSVVFDPVDGDEEEYKKIFEEYKNLVDTMLSSHMEDLGISPEDFQKACSETEKNIHSQFRKSLFEQLWAANDYEIFKRMMTQKNLELQLQALDLLAHQHGLLPESFLPGEDYEPSAEEKKIMEIVMKSGSDQWKPYSGKSSTITSSEDHHIPDIRQYIEENPETTVAEEQSEQKEIIQATKVQLEEERQREIKLMEKAMESSLHAVQNNEVAAPLEITKMTEVSQEEIRRRQEYLRQQREKLLALKKQEREKLLQKYEENTTSRPRSARAAQRAVQEEKAEPASDANVQAFRNSLAARLKAEVIDKK</sequence>
<evidence type="ECO:0000256" key="7">
    <source>
        <dbReference type="ARBA" id="ARBA00023069"/>
    </source>
</evidence>
<keyword evidence="5" id="KW-0963">Cytoplasm</keyword>
<evidence type="ECO:0000256" key="10">
    <source>
        <dbReference type="SAM" id="Coils"/>
    </source>
</evidence>
<comment type="subcellular location">
    <subcellularLocation>
        <location evidence="1">Cell projection</location>
        <location evidence="1">Cilium</location>
    </subcellularLocation>
    <subcellularLocation>
        <location evidence="2">Cytoplasm</location>
    </subcellularLocation>
</comment>
<gene>
    <name evidence="13" type="ORF">LARSCL_LOCUS2087</name>
</gene>
<keyword evidence="8" id="KW-0966">Cell projection</keyword>
<organism evidence="13 14">
    <name type="scientific">Larinioides sclopetarius</name>
    <dbReference type="NCBI Taxonomy" id="280406"/>
    <lineage>
        <taxon>Eukaryota</taxon>
        <taxon>Metazoa</taxon>
        <taxon>Ecdysozoa</taxon>
        <taxon>Arthropoda</taxon>
        <taxon>Chelicerata</taxon>
        <taxon>Arachnida</taxon>
        <taxon>Araneae</taxon>
        <taxon>Araneomorphae</taxon>
        <taxon>Entelegynae</taxon>
        <taxon>Araneoidea</taxon>
        <taxon>Araneidae</taxon>
        <taxon>Larinioides</taxon>
    </lineage>
</organism>
<reference evidence="13 14" key="1">
    <citation type="submission" date="2024-04" db="EMBL/GenBank/DDBJ databases">
        <authorList>
            <person name="Rising A."/>
            <person name="Reimegard J."/>
            <person name="Sonavane S."/>
            <person name="Akerstrom W."/>
            <person name="Nylinder S."/>
            <person name="Hedman E."/>
            <person name="Kallberg Y."/>
        </authorList>
    </citation>
    <scope>NUCLEOTIDE SEQUENCE [LARGE SCALE GENOMIC DNA]</scope>
</reference>
<feature type="non-terminal residue" evidence="13">
    <location>
        <position position="1"/>
    </location>
</feature>
<feature type="compositionally biased region" description="Low complexity" evidence="11">
    <location>
        <begin position="373"/>
        <end position="384"/>
    </location>
</feature>
<dbReference type="InterPro" id="IPR042541">
    <property type="entry name" value="BART_sf"/>
</dbReference>
<keyword evidence="6 10" id="KW-0175">Coiled coil</keyword>
<evidence type="ECO:0000256" key="3">
    <source>
        <dbReference type="ARBA" id="ARBA00007460"/>
    </source>
</evidence>
<feature type="region of interest" description="Disordered" evidence="11">
    <location>
        <begin position="366"/>
        <end position="397"/>
    </location>
</feature>
<accession>A0AAV1YZD3</accession>
<dbReference type="GO" id="GO:0005930">
    <property type="term" value="C:axoneme"/>
    <property type="evidence" value="ECO:0007669"/>
    <property type="project" value="TreeGrafter"/>
</dbReference>
<evidence type="ECO:0000256" key="9">
    <source>
        <dbReference type="ARBA" id="ARBA00031593"/>
    </source>
</evidence>
<dbReference type="InterPro" id="IPR023379">
    <property type="entry name" value="BART_dom"/>
</dbReference>
<dbReference type="PANTHER" id="PTHR21532:SF0">
    <property type="entry name" value="CILIA- AND FLAGELLA-ASSOCIATED PROTEIN 36"/>
    <property type="match status" value="1"/>
</dbReference>
<evidence type="ECO:0000256" key="5">
    <source>
        <dbReference type="ARBA" id="ARBA00022490"/>
    </source>
</evidence>
<dbReference type="AlphaFoldDB" id="A0AAV1YZD3"/>
<protein>
    <recommendedName>
        <fullName evidence="4">Cilia- and flagella-associated protein 36</fullName>
    </recommendedName>
    <alternativeName>
        <fullName evidence="9">Coiled-coil domain-containing protein 104</fullName>
    </alternativeName>
</protein>
<evidence type="ECO:0000256" key="4">
    <source>
        <dbReference type="ARBA" id="ARBA00021815"/>
    </source>
</evidence>
<feature type="coiled-coil region" evidence="10">
    <location>
        <begin position="277"/>
        <end position="311"/>
    </location>
</feature>
<comment type="caution">
    <text evidence="13">The sequence shown here is derived from an EMBL/GenBank/DDBJ whole genome shotgun (WGS) entry which is preliminary data.</text>
</comment>
<evidence type="ECO:0000313" key="13">
    <source>
        <dbReference type="EMBL" id="CAL1264623.1"/>
    </source>
</evidence>
<feature type="domain" description="BART" evidence="12">
    <location>
        <begin position="84"/>
        <end position="198"/>
    </location>
</feature>
<dbReference type="Proteomes" id="UP001497382">
    <property type="component" value="Unassembled WGS sequence"/>
</dbReference>
<comment type="similarity">
    <text evidence="3">Belongs to the CFAP36 family.</text>
</comment>